<proteinExistence type="predicted"/>
<protein>
    <submittedName>
        <fullName evidence="1">DUF2442 domain-containing protein</fullName>
    </submittedName>
</protein>
<dbReference type="InterPro" id="IPR018841">
    <property type="entry name" value="DUF2442"/>
</dbReference>
<gene>
    <name evidence="1" type="ORF">HQN60_11535</name>
</gene>
<evidence type="ECO:0000313" key="1">
    <source>
        <dbReference type="EMBL" id="QKJ67281.1"/>
    </source>
</evidence>
<keyword evidence="2" id="KW-1185">Reference proteome</keyword>
<sequence length="47" mass="5356">MDDVALHLVLADGREVFSPLVWFPTLQNANRAERENWRLIGRGVGVH</sequence>
<dbReference type="Proteomes" id="UP000504844">
    <property type="component" value="Chromosome"/>
</dbReference>
<dbReference type="Pfam" id="PF10387">
    <property type="entry name" value="DUF2442"/>
    <property type="match status" value="1"/>
</dbReference>
<reference evidence="1 2" key="1">
    <citation type="submission" date="2020-05" db="EMBL/GenBank/DDBJ databases">
        <title>Complete genome sequence of Deefgea sp. D17.</title>
        <authorList>
            <person name="Bae J.-W."/>
            <person name="Han J.E."/>
        </authorList>
    </citation>
    <scope>NUCLEOTIDE SEQUENCE [LARGE SCALE GENOMIC DNA]</scope>
    <source>
        <strain evidence="1 2">D17</strain>
    </source>
</reference>
<dbReference type="KEGG" id="dee:HQN60_11535"/>
<accession>A0A6M8SRK2</accession>
<evidence type="ECO:0000313" key="2">
    <source>
        <dbReference type="Proteomes" id="UP000504844"/>
    </source>
</evidence>
<organism evidence="1 2">
    <name type="scientific">Deefgea piscis</name>
    <dbReference type="NCBI Taxonomy" id="2739061"/>
    <lineage>
        <taxon>Bacteria</taxon>
        <taxon>Pseudomonadati</taxon>
        <taxon>Pseudomonadota</taxon>
        <taxon>Betaproteobacteria</taxon>
        <taxon>Neisseriales</taxon>
        <taxon>Chitinibacteraceae</taxon>
        <taxon>Deefgea</taxon>
    </lineage>
</organism>
<dbReference type="AlphaFoldDB" id="A0A6M8SRK2"/>
<dbReference type="RefSeq" id="WP_173533784.1">
    <property type="nucleotide sequence ID" value="NZ_CP054143.1"/>
</dbReference>
<dbReference type="EMBL" id="CP054143">
    <property type="protein sequence ID" value="QKJ67281.1"/>
    <property type="molecule type" value="Genomic_DNA"/>
</dbReference>
<name>A0A6M8SRK2_9NEIS</name>
<dbReference type="Gene3D" id="3.30.2020.40">
    <property type="entry name" value="Uncharacterised protein PF10387, DUF2442"/>
    <property type="match status" value="1"/>
</dbReference>